<accession>A0A2I1HIR1</accession>
<comment type="caution">
    <text evidence="1">The sequence shown here is derived from an EMBL/GenBank/DDBJ whole genome shotgun (WGS) entry which is preliminary data.</text>
</comment>
<keyword evidence="2" id="KW-1185">Reference proteome</keyword>
<dbReference type="VEuPathDB" id="FungiDB:RhiirFUN_001193"/>
<dbReference type="Proteomes" id="UP000234323">
    <property type="component" value="Unassembled WGS sequence"/>
</dbReference>
<gene>
    <name evidence="1" type="ORF">RhiirA4_429947</name>
</gene>
<reference evidence="1 2" key="1">
    <citation type="submission" date="2015-10" db="EMBL/GenBank/DDBJ databases">
        <title>Genome analyses suggest a sexual origin of heterokaryosis in a supposedly ancient asexual fungus.</title>
        <authorList>
            <person name="Ropars J."/>
            <person name="Sedzielewska K."/>
            <person name="Noel J."/>
            <person name="Charron P."/>
            <person name="Farinelli L."/>
            <person name="Marton T."/>
            <person name="Kruger M."/>
            <person name="Pelin A."/>
            <person name="Brachmann A."/>
            <person name="Corradi N."/>
        </authorList>
    </citation>
    <scope>NUCLEOTIDE SEQUENCE [LARGE SCALE GENOMIC DNA]</scope>
    <source>
        <strain evidence="1 2">A4</strain>
    </source>
</reference>
<sequence length="246" mass="28878">MGEKKFPRVVIWDEVYTVPRHILEMFINYLLEQKCQVICCEDDVQPPPFFGEMPHSWLKDTLPDKFLKDMLADKKVIDWELGYAMTIHTSQGMTLKAPQSVWVIDENLVWDNLIYLAVGRVEYLSQLIRVEMPPLPPEIAQEVEEAKKNRQLEYKLRPSIQEKLIGYMGQDSKEKGREFDLTVDYILMLKHIQGDKCALCLIEMKFEWDRSGDISQWTVDRIHNSLGHIKGNIRLTCLLCNRNHRV</sequence>
<dbReference type="VEuPathDB" id="FungiDB:RhiirA1_479546"/>
<name>A0A2I1HIR1_9GLOM</name>
<evidence type="ECO:0000313" key="1">
    <source>
        <dbReference type="EMBL" id="PKY58764.1"/>
    </source>
</evidence>
<dbReference type="Gene3D" id="3.30.40.220">
    <property type="match status" value="1"/>
</dbReference>
<protein>
    <submittedName>
        <fullName evidence="1">Uncharacterized protein</fullName>
    </submittedName>
</protein>
<dbReference type="EMBL" id="LLXI01003170">
    <property type="protein sequence ID" value="PKY58764.1"/>
    <property type="molecule type" value="Genomic_DNA"/>
</dbReference>
<dbReference type="VEuPathDB" id="FungiDB:FUN_021220"/>
<organism evidence="1 2">
    <name type="scientific">Rhizophagus irregularis</name>
    <dbReference type="NCBI Taxonomy" id="588596"/>
    <lineage>
        <taxon>Eukaryota</taxon>
        <taxon>Fungi</taxon>
        <taxon>Fungi incertae sedis</taxon>
        <taxon>Mucoromycota</taxon>
        <taxon>Glomeromycotina</taxon>
        <taxon>Glomeromycetes</taxon>
        <taxon>Glomerales</taxon>
        <taxon>Glomeraceae</taxon>
        <taxon>Rhizophagus</taxon>
    </lineage>
</organism>
<proteinExistence type="predicted"/>
<evidence type="ECO:0000313" key="2">
    <source>
        <dbReference type="Proteomes" id="UP000234323"/>
    </source>
</evidence>
<dbReference type="AlphaFoldDB" id="A0A2I1HIR1"/>
<dbReference type="VEuPathDB" id="FungiDB:RhiirA1_486664"/>